<dbReference type="PROSITE" id="PS50977">
    <property type="entry name" value="HTH_TETR_2"/>
    <property type="match status" value="1"/>
</dbReference>
<organism evidence="5 6">
    <name type="scientific">Clostridium gasigenes</name>
    <dbReference type="NCBI Taxonomy" id="94869"/>
    <lineage>
        <taxon>Bacteria</taxon>
        <taxon>Bacillati</taxon>
        <taxon>Bacillota</taxon>
        <taxon>Clostridia</taxon>
        <taxon>Eubacteriales</taxon>
        <taxon>Clostridiaceae</taxon>
        <taxon>Clostridium</taxon>
    </lineage>
</organism>
<evidence type="ECO:0000313" key="4">
    <source>
        <dbReference type="EMBL" id="MBB6713251.1"/>
    </source>
</evidence>
<sequence length="196" mass="22604">MKNLTERQKQAIATKLRITQISTDLFKRKGFENVKIQEICDAAKISTGAFYHHFKSKNEIINTGYEQIDLLLRERFESKTFNSNIDKIIYLVSEGSVLLQDLGWIFVGDVYKNLLSTDGKYTFKSDRFVTLEIKSAIELAIENDELQSSISSNTLTETILRISRGFIFDWCLHQGNYDLKTDILSDLNLILANYKK</sequence>
<protein>
    <submittedName>
        <fullName evidence="5">DNA-binding transcriptional regulator, AcrR family</fullName>
    </submittedName>
    <submittedName>
        <fullName evidence="4">TetR/AcrR family transcriptional regulator</fullName>
    </submittedName>
</protein>
<dbReference type="SUPFAM" id="SSF46689">
    <property type="entry name" value="Homeodomain-like"/>
    <property type="match status" value="1"/>
</dbReference>
<gene>
    <name evidence="4" type="ORF">H7E68_00715</name>
    <name evidence="5" type="ORF">SAMN04488529_102256</name>
</gene>
<dbReference type="GeneID" id="65309524"/>
<reference evidence="4 7" key="2">
    <citation type="submission" date="2020-08" db="EMBL/GenBank/DDBJ databases">
        <title>Clostridia isolated from Swiss meat.</title>
        <authorList>
            <person name="Wambui J."/>
            <person name="Stevens M.J.A."/>
            <person name="Stephan R."/>
        </authorList>
    </citation>
    <scope>NUCLEOTIDE SEQUENCE [LARGE SCALE GENOMIC DNA]</scope>
    <source>
        <strain evidence="4 7">CM001</strain>
    </source>
</reference>
<dbReference type="EMBL" id="FNJM01000002">
    <property type="protein sequence ID" value="SDP13656.1"/>
    <property type="molecule type" value="Genomic_DNA"/>
</dbReference>
<dbReference type="OrthoDB" id="494991at2"/>
<accession>A0A1H0QAD3</accession>
<dbReference type="Gene3D" id="1.10.357.10">
    <property type="entry name" value="Tetracycline Repressor, domain 2"/>
    <property type="match status" value="1"/>
</dbReference>
<dbReference type="InterPro" id="IPR009057">
    <property type="entry name" value="Homeodomain-like_sf"/>
</dbReference>
<dbReference type="InterPro" id="IPR050624">
    <property type="entry name" value="HTH-type_Tx_Regulator"/>
</dbReference>
<name>A0A1H0QAD3_9CLOT</name>
<reference evidence="5 6" key="1">
    <citation type="submission" date="2016-10" db="EMBL/GenBank/DDBJ databases">
        <authorList>
            <person name="de Groot N.N."/>
        </authorList>
    </citation>
    <scope>NUCLEOTIDE SEQUENCE [LARGE SCALE GENOMIC DNA]</scope>
    <source>
        <strain evidence="5 6">DSM 12272</strain>
    </source>
</reference>
<keyword evidence="1 2" id="KW-0238">DNA-binding</keyword>
<dbReference type="RefSeq" id="WP_089967035.1">
    <property type="nucleotide sequence ID" value="NZ_CP071376.1"/>
</dbReference>
<evidence type="ECO:0000259" key="3">
    <source>
        <dbReference type="PROSITE" id="PS50977"/>
    </source>
</evidence>
<dbReference type="InterPro" id="IPR001647">
    <property type="entry name" value="HTH_TetR"/>
</dbReference>
<feature type="DNA-binding region" description="H-T-H motif" evidence="2">
    <location>
        <begin position="35"/>
        <end position="54"/>
    </location>
</feature>
<dbReference type="Pfam" id="PF00440">
    <property type="entry name" value="TetR_N"/>
    <property type="match status" value="1"/>
</dbReference>
<dbReference type="GO" id="GO:0003677">
    <property type="term" value="F:DNA binding"/>
    <property type="evidence" value="ECO:0007669"/>
    <property type="project" value="UniProtKB-UniRule"/>
</dbReference>
<proteinExistence type="predicted"/>
<dbReference type="PANTHER" id="PTHR43479">
    <property type="entry name" value="ACREF/ENVCD OPERON REPRESSOR-RELATED"/>
    <property type="match status" value="1"/>
</dbReference>
<dbReference type="Proteomes" id="UP000585258">
    <property type="component" value="Unassembled WGS sequence"/>
</dbReference>
<evidence type="ECO:0000256" key="2">
    <source>
        <dbReference type="PROSITE-ProRule" id="PRU00335"/>
    </source>
</evidence>
<evidence type="ECO:0000313" key="6">
    <source>
        <dbReference type="Proteomes" id="UP000198597"/>
    </source>
</evidence>
<evidence type="ECO:0000256" key="1">
    <source>
        <dbReference type="ARBA" id="ARBA00023125"/>
    </source>
</evidence>
<dbReference type="EMBL" id="JACKWY010000001">
    <property type="protein sequence ID" value="MBB6713251.1"/>
    <property type="molecule type" value="Genomic_DNA"/>
</dbReference>
<keyword evidence="6" id="KW-1185">Reference proteome</keyword>
<dbReference type="Proteomes" id="UP000198597">
    <property type="component" value="Unassembled WGS sequence"/>
</dbReference>
<feature type="domain" description="HTH tetR-type" evidence="3">
    <location>
        <begin position="12"/>
        <end position="72"/>
    </location>
</feature>
<dbReference type="PANTHER" id="PTHR43479:SF11">
    <property type="entry name" value="ACREF_ENVCD OPERON REPRESSOR-RELATED"/>
    <property type="match status" value="1"/>
</dbReference>
<dbReference type="AlphaFoldDB" id="A0A1H0QAD3"/>
<dbReference type="STRING" id="94869.SAMN04488529_102256"/>
<evidence type="ECO:0000313" key="5">
    <source>
        <dbReference type="EMBL" id="SDP13656.1"/>
    </source>
</evidence>
<dbReference type="PRINTS" id="PR00455">
    <property type="entry name" value="HTHTETR"/>
</dbReference>
<evidence type="ECO:0000313" key="7">
    <source>
        <dbReference type="Proteomes" id="UP000585258"/>
    </source>
</evidence>